<organism evidence="1">
    <name type="scientific">Salmonella enterica</name>
    <name type="common">Salmonella choleraesuis</name>
    <dbReference type="NCBI Taxonomy" id="28901"/>
    <lineage>
        <taxon>Bacteria</taxon>
        <taxon>Pseudomonadati</taxon>
        <taxon>Pseudomonadota</taxon>
        <taxon>Gammaproteobacteria</taxon>
        <taxon>Enterobacterales</taxon>
        <taxon>Enterobacteriaceae</taxon>
        <taxon>Salmonella</taxon>
    </lineage>
</organism>
<reference evidence="1" key="1">
    <citation type="submission" date="2018-07" db="EMBL/GenBank/DDBJ databases">
        <authorList>
            <consortium name="PulseNet: The National Subtyping Network for Foodborne Disease Surveillance"/>
            <person name="Tarr C.L."/>
            <person name="Trees E."/>
            <person name="Katz L.S."/>
            <person name="Carleton-Romer H.A."/>
            <person name="Stroika S."/>
            <person name="Kucerova Z."/>
            <person name="Roache K.F."/>
            <person name="Sabol A.L."/>
            <person name="Besser J."/>
            <person name="Gerner-Smidt P."/>
        </authorList>
    </citation>
    <scope>NUCLEOTIDE SEQUENCE</scope>
    <source>
        <strain evidence="1">PNUSAS044948</strain>
    </source>
</reference>
<sequence>MAETPKHRREDEKMKTAMALLIIIATSAFLPARAGVDGLTSDHTIAYGTQKRVNVIMRIFYTLTPTTQLNEVGIGEINYRYVDVIGKGISQIEGPYEITSHTNLGSCDRVGRGPISTSCFNNRTGNAIACRVLVAGTDWEKPGSGHAISSGDHDWVRNAIRDDIREGRALRSVVDSTPAEGWAKPKTYSHALNVLQPGGTSTLYNVSGDRDKTAEYCIYSVYEKK</sequence>
<proteinExistence type="predicted"/>
<dbReference type="EMBL" id="AAGFSO010000016">
    <property type="protein sequence ID" value="EBN4402376.1"/>
    <property type="molecule type" value="Genomic_DNA"/>
</dbReference>
<evidence type="ECO:0000313" key="1">
    <source>
        <dbReference type="EMBL" id="EBN4402376.1"/>
    </source>
</evidence>
<comment type="caution">
    <text evidence="1">The sequence shown here is derived from an EMBL/GenBank/DDBJ whole genome shotgun (WGS) entry which is preliminary data.</text>
</comment>
<gene>
    <name evidence="1" type="ORF">DSA09_20305</name>
</gene>
<protein>
    <submittedName>
        <fullName evidence="1">Uncharacterized protein</fullName>
    </submittedName>
</protein>
<accession>A0A5T8BD14</accession>
<dbReference type="AlphaFoldDB" id="A0A5T8BD14"/>
<name>A0A5T8BD14_SALER</name>